<dbReference type="SUPFAM" id="SSF58038">
    <property type="entry name" value="SNARE fusion complex"/>
    <property type="match status" value="1"/>
</dbReference>
<evidence type="ECO:0000256" key="6">
    <source>
        <dbReference type="ARBA" id="ARBA00023136"/>
    </source>
</evidence>
<evidence type="ECO:0000313" key="13">
    <source>
        <dbReference type="Proteomes" id="UP000326396"/>
    </source>
</evidence>
<dbReference type="PROSITE" id="PS50859">
    <property type="entry name" value="LONGIN"/>
    <property type="match status" value="1"/>
</dbReference>
<dbReference type="InterPro" id="IPR042855">
    <property type="entry name" value="V_SNARE_CC"/>
</dbReference>
<dbReference type="GO" id="GO:0016192">
    <property type="term" value="P:vesicle-mediated transport"/>
    <property type="evidence" value="ECO:0007669"/>
    <property type="project" value="InterPro"/>
</dbReference>
<feature type="domain" description="V-SNARE coiled-coil homology" evidence="11">
    <location>
        <begin position="133"/>
        <end position="193"/>
    </location>
</feature>
<dbReference type="PRINTS" id="PR00219">
    <property type="entry name" value="SYNAPTOBREVN"/>
</dbReference>
<evidence type="ECO:0000256" key="3">
    <source>
        <dbReference type="ARBA" id="ARBA00022692"/>
    </source>
</evidence>
<organism evidence="12 13">
    <name type="scientific">Mikania micrantha</name>
    <name type="common">bitter vine</name>
    <dbReference type="NCBI Taxonomy" id="192012"/>
    <lineage>
        <taxon>Eukaryota</taxon>
        <taxon>Viridiplantae</taxon>
        <taxon>Streptophyta</taxon>
        <taxon>Embryophyta</taxon>
        <taxon>Tracheophyta</taxon>
        <taxon>Spermatophyta</taxon>
        <taxon>Magnoliopsida</taxon>
        <taxon>eudicotyledons</taxon>
        <taxon>Gunneridae</taxon>
        <taxon>Pentapetalae</taxon>
        <taxon>asterids</taxon>
        <taxon>campanulids</taxon>
        <taxon>Asterales</taxon>
        <taxon>Asteraceae</taxon>
        <taxon>Asteroideae</taxon>
        <taxon>Heliantheae alliance</taxon>
        <taxon>Eupatorieae</taxon>
        <taxon>Mikania</taxon>
    </lineage>
</organism>
<dbReference type="PROSITE" id="PS00417">
    <property type="entry name" value="SYNAPTOBREVIN"/>
    <property type="match status" value="1"/>
</dbReference>
<dbReference type="OrthoDB" id="248747at2759"/>
<keyword evidence="9" id="KW-0175">Coiled coil</keyword>
<comment type="similarity">
    <text evidence="1">Belongs to the synaptobrevin family.</text>
</comment>
<sequence length="314" mass="36126">MAILYALVARGTTVLAEFSAVSGNTGAVARRILEKLPTEVESRLCFSQDRYIFHILRSESLTFLCMANDTFGSSYLSFLFTRTHADTCNYAHVDMIYESLSQICCTPFNYVNPDDKHKASKMEFFSSNPSADTLNRVRNEVGEVRTVMVDNIEKILERGDRIELLVDKTSTMQDSAFHFKKQSKRLRRALWMKNAKLLVGILLKGKTWETPSVKRRLLHIEPTMLHHKPRPSNKRWMSRSHEHNWLTIHDDTSNLVMKGTTTKNQLYNMSLKIGSFYTQASMIGVKNFAGQDLQRVEMKDDKPNMSQNLFEDPI</sequence>
<evidence type="ECO:0000256" key="7">
    <source>
        <dbReference type="ARBA" id="ARBA00037493"/>
    </source>
</evidence>
<dbReference type="PANTHER" id="PTHR21136:SF214">
    <property type="entry name" value="VESICLE-ASSOCIATED MEMBRANE PROTEIN 714"/>
    <property type="match status" value="1"/>
</dbReference>
<dbReference type="FunFam" id="1.20.5.110:FF:000004">
    <property type="entry name" value="Vesicle-associated membrane protein 7"/>
    <property type="match status" value="1"/>
</dbReference>
<dbReference type="CDD" id="cd15843">
    <property type="entry name" value="R-SNARE"/>
    <property type="match status" value="1"/>
</dbReference>
<gene>
    <name evidence="12" type="ORF">E3N88_01364</name>
</gene>
<evidence type="ECO:0000259" key="10">
    <source>
        <dbReference type="PROSITE" id="PS50859"/>
    </source>
</evidence>
<comment type="caution">
    <text evidence="12">The sequence shown here is derived from an EMBL/GenBank/DDBJ whole genome shotgun (WGS) entry which is preliminary data.</text>
</comment>
<dbReference type="Proteomes" id="UP000326396">
    <property type="component" value="Linkage Group LG1"/>
</dbReference>
<evidence type="ECO:0000256" key="1">
    <source>
        <dbReference type="ARBA" id="ARBA00008025"/>
    </source>
</evidence>
<evidence type="ECO:0000256" key="2">
    <source>
        <dbReference type="ARBA" id="ARBA00022448"/>
    </source>
</evidence>
<keyword evidence="6" id="KW-0472">Membrane</keyword>
<dbReference type="Gene3D" id="1.20.5.110">
    <property type="match status" value="1"/>
</dbReference>
<dbReference type="Gene3D" id="3.30.450.50">
    <property type="entry name" value="Longin domain"/>
    <property type="match status" value="1"/>
</dbReference>
<keyword evidence="5" id="KW-1133">Transmembrane helix</keyword>
<dbReference type="CDD" id="cd14824">
    <property type="entry name" value="Longin"/>
    <property type="match status" value="1"/>
</dbReference>
<proteinExistence type="inferred from homology"/>
<reference evidence="12 13" key="1">
    <citation type="submission" date="2019-05" db="EMBL/GenBank/DDBJ databases">
        <title>Mikania micrantha, genome provides insights into the molecular mechanism of rapid growth.</title>
        <authorList>
            <person name="Liu B."/>
        </authorList>
    </citation>
    <scope>NUCLEOTIDE SEQUENCE [LARGE SCALE GENOMIC DNA]</scope>
    <source>
        <strain evidence="12">NLD-2019</strain>
        <tissue evidence="12">Leaf</tissue>
    </source>
</reference>
<evidence type="ECO:0000256" key="5">
    <source>
        <dbReference type="ARBA" id="ARBA00022989"/>
    </source>
</evidence>
<dbReference type="PANTHER" id="PTHR21136">
    <property type="entry name" value="SNARE PROTEINS"/>
    <property type="match status" value="1"/>
</dbReference>
<evidence type="ECO:0000256" key="8">
    <source>
        <dbReference type="ARBA" id="ARBA00046280"/>
    </source>
</evidence>
<evidence type="ECO:0000256" key="4">
    <source>
        <dbReference type="ARBA" id="ARBA00022927"/>
    </source>
</evidence>
<keyword evidence="4" id="KW-0653">Protein transport</keyword>
<dbReference type="Pfam" id="PF13774">
    <property type="entry name" value="Longin"/>
    <property type="match status" value="1"/>
</dbReference>
<dbReference type="PROSITE" id="PS50892">
    <property type="entry name" value="V_SNARE"/>
    <property type="match status" value="1"/>
</dbReference>
<dbReference type="GO" id="GO:0016020">
    <property type="term" value="C:membrane"/>
    <property type="evidence" value="ECO:0007669"/>
    <property type="project" value="InterPro"/>
</dbReference>
<comment type="subcellular location">
    <subcellularLocation>
        <location evidence="8">Endomembrane system</location>
        <topology evidence="8">Single-pass type IV membrane protein</topology>
    </subcellularLocation>
</comment>
<evidence type="ECO:0000313" key="12">
    <source>
        <dbReference type="EMBL" id="KAD7478228.1"/>
    </source>
</evidence>
<protein>
    <recommendedName>
        <fullName evidence="14">V-SNARE coiled-coil homology domain-containing protein</fullName>
    </recommendedName>
</protein>
<keyword evidence="2" id="KW-0813">Transport</keyword>
<evidence type="ECO:0000256" key="9">
    <source>
        <dbReference type="PROSITE-ProRule" id="PRU00290"/>
    </source>
</evidence>
<dbReference type="InterPro" id="IPR051097">
    <property type="entry name" value="Synaptobrevin-like_transport"/>
</dbReference>
<evidence type="ECO:0000259" key="11">
    <source>
        <dbReference type="PROSITE" id="PS50892"/>
    </source>
</evidence>
<dbReference type="AlphaFoldDB" id="A0A5N6Q321"/>
<dbReference type="InterPro" id="IPR011012">
    <property type="entry name" value="Longin-like_dom_sf"/>
</dbReference>
<comment type="function">
    <text evidence="7">Involved in the targeting and/or fusion of transport vesicles to their target membrane.</text>
</comment>
<dbReference type="Pfam" id="PF00957">
    <property type="entry name" value="Synaptobrevin"/>
    <property type="match status" value="1"/>
</dbReference>
<dbReference type="SUPFAM" id="SSF64356">
    <property type="entry name" value="SNARE-like"/>
    <property type="match status" value="1"/>
</dbReference>
<feature type="domain" description="Longin" evidence="10">
    <location>
        <begin position="7"/>
        <end position="72"/>
    </location>
</feature>
<name>A0A5N6Q321_9ASTR</name>
<accession>A0A5N6Q321</accession>
<dbReference type="InterPro" id="IPR001388">
    <property type="entry name" value="Synaptobrevin-like"/>
</dbReference>
<keyword evidence="3" id="KW-0812">Transmembrane</keyword>
<keyword evidence="13" id="KW-1185">Reference proteome</keyword>
<dbReference type="EMBL" id="SZYD01000001">
    <property type="protein sequence ID" value="KAD7478228.1"/>
    <property type="molecule type" value="Genomic_DNA"/>
</dbReference>
<dbReference type="GO" id="GO:0015031">
    <property type="term" value="P:protein transport"/>
    <property type="evidence" value="ECO:0007669"/>
    <property type="project" value="UniProtKB-KW"/>
</dbReference>
<dbReference type="GO" id="GO:0005737">
    <property type="term" value="C:cytoplasm"/>
    <property type="evidence" value="ECO:0007669"/>
    <property type="project" value="UniProtKB-ARBA"/>
</dbReference>
<dbReference type="GO" id="GO:0012505">
    <property type="term" value="C:endomembrane system"/>
    <property type="evidence" value="ECO:0007669"/>
    <property type="project" value="UniProtKB-SubCell"/>
</dbReference>
<evidence type="ECO:0008006" key="14">
    <source>
        <dbReference type="Google" id="ProtNLM"/>
    </source>
</evidence>
<dbReference type="InterPro" id="IPR010908">
    <property type="entry name" value="Longin_dom"/>
</dbReference>